<dbReference type="RefSeq" id="WP_118678076.1">
    <property type="nucleotide sequence ID" value="NZ_JACRSX010000008.1"/>
</dbReference>
<dbReference type="EC" id="1.5.1.3" evidence="3"/>
<dbReference type="EMBL" id="JACRSX010000008">
    <property type="protein sequence ID" value="MBC8562519.1"/>
    <property type="molecule type" value="Genomic_DNA"/>
</dbReference>
<protein>
    <recommendedName>
        <fullName evidence="3">dihydrofolate reductase</fullName>
        <ecNumber evidence="3">1.5.1.3</ecNumber>
    </recommendedName>
</protein>
<evidence type="ECO:0000259" key="7">
    <source>
        <dbReference type="PROSITE" id="PS51330"/>
    </source>
</evidence>
<keyword evidence="9" id="KW-1185">Reference proteome</keyword>
<keyword evidence="4" id="KW-0554">One-carbon metabolism</keyword>
<evidence type="ECO:0000256" key="6">
    <source>
        <dbReference type="ARBA" id="ARBA00023002"/>
    </source>
</evidence>
<comment type="pathway">
    <text evidence="1">Cofactor biosynthesis; tetrahydrofolate biosynthesis; 5,6,7,8-tetrahydrofolate from 7,8-dihydrofolate: step 1/1.</text>
</comment>
<proteinExistence type="inferred from homology"/>
<dbReference type="PRINTS" id="PR00070">
    <property type="entry name" value="DHFR"/>
</dbReference>
<dbReference type="InterPro" id="IPR012259">
    <property type="entry name" value="DHFR"/>
</dbReference>
<name>A0ABR7N1K9_9FIRM</name>
<evidence type="ECO:0000256" key="1">
    <source>
        <dbReference type="ARBA" id="ARBA00004903"/>
    </source>
</evidence>
<keyword evidence="5" id="KW-0521">NADP</keyword>
<accession>A0ABR7N1K9</accession>
<reference evidence="8 9" key="1">
    <citation type="submission" date="2020-08" db="EMBL/GenBank/DDBJ databases">
        <title>Genome public.</title>
        <authorList>
            <person name="Liu C."/>
            <person name="Sun Q."/>
        </authorList>
    </citation>
    <scope>NUCLEOTIDE SEQUENCE [LARGE SCALE GENOMIC DNA]</scope>
    <source>
        <strain evidence="8 9">NSJ-37</strain>
    </source>
</reference>
<organism evidence="8 9">
    <name type="scientific">Jutongia huaianensis</name>
    <dbReference type="NCBI Taxonomy" id="2763668"/>
    <lineage>
        <taxon>Bacteria</taxon>
        <taxon>Bacillati</taxon>
        <taxon>Bacillota</taxon>
        <taxon>Clostridia</taxon>
        <taxon>Lachnospirales</taxon>
        <taxon>Lachnospiraceae</taxon>
        <taxon>Jutongia</taxon>
    </lineage>
</organism>
<dbReference type="Gene3D" id="3.40.430.10">
    <property type="entry name" value="Dihydrofolate Reductase, subunit A"/>
    <property type="match status" value="1"/>
</dbReference>
<dbReference type="SUPFAM" id="SSF53597">
    <property type="entry name" value="Dihydrofolate reductase-like"/>
    <property type="match status" value="1"/>
</dbReference>
<dbReference type="CDD" id="cd00209">
    <property type="entry name" value="DHFR"/>
    <property type="match status" value="1"/>
</dbReference>
<evidence type="ECO:0000256" key="2">
    <source>
        <dbReference type="ARBA" id="ARBA00009539"/>
    </source>
</evidence>
<dbReference type="Pfam" id="PF00186">
    <property type="entry name" value="DHFR_1"/>
    <property type="match status" value="1"/>
</dbReference>
<dbReference type="Proteomes" id="UP000606193">
    <property type="component" value="Unassembled WGS sequence"/>
</dbReference>
<dbReference type="PANTHER" id="PTHR48069">
    <property type="entry name" value="DIHYDROFOLATE REDUCTASE"/>
    <property type="match status" value="1"/>
</dbReference>
<dbReference type="PANTHER" id="PTHR48069:SF3">
    <property type="entry name" value="DIHYDROFOLATE REDUCTASE"/>
    <property type="match status" value="1"/>
</dbReference>
<evidence type="ECO:0000256" key="5">
    <source>
        <dbReference type="ARBA" id="ARBA00022857"/>
    </source>
</evidence>
<dbReference type="PROSITE" id="PS51330">
    <property type="entry name" value="DHFR_2"/>
    <property type="match status" value="1"/>
</dbReference>
<evidence type="ECO:0000313" key="8">
    <source>
        <dbReference type="EMBL" id="MBC8562519.1"/>
    </source>
</evidence>
<feature type="domain" description="DHFR" evidence="7">
    <location>
        <begin position="1"/>
        <end position="161"/>
    </location>
</feature>
<evidence type="ECO:0000256" key="4">
    <source>
        <dbReference type="ARBA" id="ARBA00022563"/>
    </source>
</evidence>
<evidence type="ECO:0000313" key="9">
    <source>
        <dbReference type="Proteomes" id="UP000606193"/>
    </source>
</evidence>
<comment type="similarity">
    <text evidence="2">Belongs to the dihydrofolate reductase family.</text>
</comment>
<evidence type="ECO:0000256" key="3">
    <source>
        <dbReference type="ARBA" id="ARBA00012856"/>
    </source>
</evidence>
<sequence>MQLIAAVDSNWAIGNKGELLVSIPQDKKQFQELTMGGVILGGRKTMEGLPGGTTLKGRKNVILTNRSDYRYSDGVIVHSVEEALEELRRFPEEQIYIIGGEQIYRQFLPYCDKAYITKIDYAYEADTHFPNLDEDPEWEMTHISDEQTYYDLEYHFTIYQRK</sequence>
<comment type="caution">
    <text evidence="8">The sequence shown here is derived from an EMBL/GenBank/DDBJ whole genome shotgun (WGS) entry which is preliminary data.</text>
</comment>
<dbReference type="InterPro" id="IPR024072">
    <property type="entry name" value="DHFR-like_dom_sf"/>
</dbReference>
<gene>
    <name evidence="8" type="ORF">H8704_07745</name>
</gene>
<dbReference type="InterPro" id="IPR001796">
    <property type="entry name" value="DHFR_dom"/>
</dbReference>
<keyword evidence="6" id="KW-0560">Oxidoreductase</keyword>